<accession>A0A558BUH8</accession>
<dbReference type="PANTHER" id="PTHR43280:SF27">
    <property type="entry name" value="TRANSCRIPTIONAL REGULATOR MTLR"/>
    <property type="match status" value="1"/>
</dbReference>
<proteinExistence type="predicted"/>
<dbReference type="InterPro" id="IPR018062">
    <property type="entry name" value="HTH_AraC-typ_CS"/>
</dbReference>
<protein>
    <submittedName>
        <fullName evidence="5">Helix-turn-helix domain-containing protein</fullName>
    </submittedName>
</protein>
<dbReference type="SUPFAM" id="SSF46689">
    <property type="entry name" value="Homeodomain-like"/>
    <property type="match status" value="2"/>
</dbReference>
<dbReference type="AlphaFoldDB" id="A0A558BUH8"/>
<dbReference type="PROSITE" id="PS01124">
    <property type="entry name" value="HTH_ARAC_FAMILY_2"/>
    <property type="match status" value="1"/>
</dbReference>
<evidence type="ECO:0000313" key="6">
    <source>
        <dbReference type="Proteomes" id="UP000317624"/>
    </source>
</evidence>
<keyword evidence="1" id="KW-0805">Transcription regulation</keyword>
<dbReference type="RefSeq" id="WP_144847823.1">
    <property type="nucleotide sequence ID" value="NZ_VMRJ01000003.1"/>
</dbReference>
<organism evidence="5 6">
    <name type="scientific">Hymenobacter setariae</name>
    <dbReference type="NCBI Taxonomy" id="2594794"/>
    <lineage>
        <taxon>Bacteria</taxon>
        <taxon>Pseudomonadati</taxon>
        <taxon>Bacteroidota</taxon>
        <taxon>Cytophagia</taxon>
        <taxon>Cytophagales</taxon>
        <taxon>Hymenobacteraceae</taxon>
        <taxon>Hymenobacter</taxon>
    </lineage>
</organism>
<dbReference type="InterPro" id="IPR020449">
    <property type="entry name" value="Tscrpt_reg_AraC-type_HTH"/>
</dbReference>
<dbReference type="PROSITE" id="PS00041">
    <property type="entry name" value="HTH_ARAC_FAMILY_1"/>
    <property type="match status" value="1"/>
</dbReference>
<reference evidence="5 6" key="1">
    <citation type="submission" date="2019-07" db="EMBL/GenBank/DDBJ databases">
        <title>Hymenobacter sp. straun FUR1 Genome sequencing and assembly.</title>
        <authorList>
            <person name="Chhetri G."/>
        </authorList>
    </citation>
    <scope>NUCLEOTIDE SEQUENCE [LARGE SCALE GENOMIC DNA]</scope>
    <source>
        <strain evidence="5 6">Fur1</strain>
    </source>
</reference>
<gene>
    <name evidence="5" type="ORF">FNT36_11840</name>
</gene>
<dbReference type="PANTHER" id="PTHR43280">
    <property type="entry name" value="ARAC-FAMILY TRANSCRIPTIONAL REGULATOR"/>
    <property type="match status" value="1"/>
</dbReference>
<evidence type="ECO:0000256" key="1">
    <source>
        <dbReference type="ARBA" id="ARBA00023015"/>
    </source>
</evidence>
<dbReference type="Pfam" id="PF12833">
    <property type="entry name" value="HTH_18"/>
    <property type="match status" value="1"/>
</dbReference>
<dbReference type="OrthoDB" id="9799345at2"/>
<dbReference type="PRINTS" id="PR00032">
    <property type="entry name" value="HTHARAC"/>
</dbReference>
<dbReference type="SMART" id="SM00342">
    <property type="entry name" value="HTH_ARAC"/>
    <property type="match status" value="1"/>
</dbReference>
<evidence type="ECO:0000256" key="3">
    <source>
        <dbReference type="ARBA" id="ARBA00023163"/>
    </source>
</evidence>
<sequence>MSHQLMREITPLTQNDCFMLFSRVKQEFNFPIHHHEEYELNLILGAAGAQRVVGDHIETIGNVELVLVGPNLPHAWFTHECRSGEIRELTIQFHRDLLDERFLRRNQLHFIQKMFENAQRGILFSAETAERLRGRILALEQKLGFDSVLELFSILHDLSASRNMRMLSDASFTNEQLNYNSRRVEKVFEYLNAHYSRQITLAEVAKLANMPEASFSRFIKKRTGNTFIDSLNEIRLGHASRMLIDTTHSIAEVAYKCGFNNISNFNRIFKKRKNYTPKLFRQSFSGTRVFI</sequence>
<comment type="caution">
    <text evidence="5">The sequence shown here is derived from an EMBL/GenBank/DDBJ whole genome shotgun (WGS) entry which is preliminary data.</text>
</comment>
<evidence type="ECO:0000259" key="4">
    <source>
        <dbReference type="PROSITE" id="PS01124"/>
    </source>
</evidence>
<dbReference type="GO" id="GO:0043565">
    <property type="term" value="F:sequence-specific DNA binding"/>
    <property type="evidence" value="ECO:0007669"/>
    <property type="project" value="InterPro"/>
</dbReference>
<dbReference type="GO" id="GO:0003700">
    <property type="term" value="F:DNA-binding transcription factor activity"/>
    <property type="evidence" value="ECO:0007669"/>
    <property type="project" value="InterPro"/>
</dbReference>
<dbReference type="InterPro" id="IPR009057">
    <property type="entry name" value="Homeodomain-like_sf"/>
</dbReference>
<dbReference type="EMBL" id="VMRJ01000003">
    <property type="protein sequence ID" value="TVT40176.1"/>
    <property type="molecule type" value="Genomic_DNA"/>
</dbReference>
<feature type="domain" description="HTH araC/xylS-type" evidence="4">
    <location>
        <begin position="185"/>
        <end position="283"/>
    </location>
</feature>
<keyword evidence="3" id="KW-0804">Transcription</keyword>
<dbReference type="Proteomes" id="UP000317624">
    <property type="component" value="Unassembled WGS sequence"/>
</dbReference>
<name>A0A558BUH8_9BACT</name>
<dbReference type="Gene3D" id="1.10.10.60">
    <property type="entry name" value="Homeodomain-like"/>
    <property type="match status" value="2"/>
</dbReference>
<keyword evidence="6" id="KW-1185">Reference proteome</keyword>
<dbReference type="InterPro" id="IPR018060">
    <property type="entry name" value="HTH_AraC"/>
</dbReference>
<evidence type="ECO:0000313" key="5">
    <source>
        <dbReference type="EMBL" id="TVT40176.1"/>
    </source>
</evidence>
<evidence type="ECO:0000256" key="2">
    <source>
        <dbReference type="ARBA" id="ARBA00023125"/>
    </source>
</evidence>
<keyword evidence="2" id="KW-0238">DNA-binding</keyword>